<proteinExistence type="predicted"/>
<evidence type="ECO:0000256" key="1">
    <source>
        <dbReference type="ARBA" id="ARBA00022884"/>
    </source>
</evidence>
<sequence length="262" mass="29883">MSDRHLPFDQQNSQNNGVYVSNFPRGATEQDIQKAFAKYGTVTEVSIIRRQAKLKSFAFLRFSTVDETYASMDEKNPPFMFDPVTRKNVQLEVTFADSKNSLFIVNIPLKLDTHAAQDVFERLSQIKMENFVLSTDFEGRSRGYGWATYQSHSISVFAMKALQGQVLDGLQLSVCFARRRQFDPRELEKVRSLFVKGIPLGWTPIQLRSEVLSILPPDQQQQLRTVVIPNDVRTKQQMGHAFIHFETKESAQIAMEVAVTAV</sequence>
<comment type="caution">
    <text evidence="4">The sequence shown here is derived from an EMBL/GenBank/DDBJ whole genome shotgun (WGS) entry which is preliminary data.</text>
</comment>
<feature type="domain" description="RRM" evidence="3">
    <location>
        <begin position="191"/>
        <end position="262"/>
    </location>
</feature>
<reference evidence="4 5" key="1">
    <citation type="submission" date="2019-03" db="EMBL/GenBank/DDBJ databases">
        <title>Single cell metagenomics reveals metabolic interactions within the superorganism composed of flagellate Streblomastix strix and complex community of Bacteroidetes bacteria on its surface.</title>
        <authorList>
            <person name="Treitli S.C."/>
            <person name="Kolisko M."/>
            <person name="Husnik F."/>
            <person name="Keeling P."/>
            <person name="Hampl V."/>
        </authorList>
    </citation>
    <scope>NUCLEOTIDE SEQUENCE [LARGE SCALE GENOMIC DNA]</scope>
    <source>
        <strain evidence="4">ST1C</strain>
    </source>
</reference>
<feature type="domain" description="RRM" evidence="3">
    <location>
        <begin position="100"/>
        <end position="179"/>
    </location>
</feature>
<dbReference type="EMBL" id="SNRW01000253">
    <property type="protein sequence ID" value="KAA6402328.1"/>
    <property type="molecule type" value="Genomic_DNA"/>
</dbReference>
<dbReference type="InterPro" id="IPR012677">
    <property type="entry name" value="Nucleotide-bd_a/b_plait_sf"/>
</dbReference>
<dbReference type="PROSITE" id="PS50102">
    <property type="entry name" value="RRM"/>
    <property type="match status" value="3"/>
</dbReference>
<dbReference type="InterPro" id="IPR035979">
    <property type="entry name" value="RBD_domain_sf"/>
</dbReference>
<feature type="domain" description="RRM" evidence="3">
    <location>
        <begin position="16"/>
        <end position="98"/>
    </location>
</feature>
<protein>
    <recommendedName>
        <fullName evidence="3">RRM domain-containing protein</fullName>
    </recommendedName>
</protein>
<organism evidence="4 5">
    <name type="scientific">Streblomastix strix</name>
    <dbReference type="NCBI Taxonomy" id="222440"/>
    <lineage>
        <taxon>Eukaryota</taxon>
        <taxon>Metamonada</taxon>
        <taxon>Preaxostyla</taxon>
        <taxon>Oxymonadida</taxon>
        <taxon>Streblomastigidae</taxon>
        <taxon>Streblomastix</taxon>
    </lineage>
</organism>
<dbReference type="PANTHER" id="PTHR21245">
    <property type="entry name" value="HETEROGENEOUS NUCLEAR RIBONUCLEOPROTEIN"/>
    <property type="match status" value="1"/>
</dbReference>
<dbReference type="Pfam" id="PF00076">
    <property type="entry name" value="RRM_1"/>
    <property type="match status" value="3"/>
</dbReference>
<gene>
    <name evidence="4" type="ORF">EZS28_002148</name>
</gene>
<dbReference type="SUPFAM" id="SSF54928">
    <property type="entry name" value="RNA-binding domain, RBD"/>
    <property type="match status" value="2"/>
</dbReference>
<dbReference type="GO" id="GO:0003723">
    <property type="term" value="F:RNA binding"/>
    <property type="evidence" value="ECO:0007669"/>
    <property type="project" value="UniProtKB-UniRule"/>
</dbReference>
<dbReference type="CDD" id="cd00590">
    <property type="entry name" value="RRM_SF"/>
    <property type="match status" value="3"/>
</dbReference>
<dbReference type="SMART" id="SM00360">
    <property type="entry name" value="RRM"/>
    <property type="match status" value="3"/>
</dbReference>
<evidence type="ECO:0000259" key="3">
    <source>
        <dbReference type="PROSITE" id="PS50102"/>
    </source>
</evidence>
<dbReference type="Proteomes" id="UP000324800">
    <property type="component" value="Unassembled WGS sequence"/>
</dbReference>
<dbReference type="OrthoDB" id="439808at2759"/>
<evidence type="ECO:0000313" key="5">
    <source>
        <dbReference type="Proteomes" id="UP000324800"/>
    </source>
</evidence>
<dbReference type="AlphaFoldDB" id="A0A5J4X508"/>
<dbReference type="Gene3D" id="3.30.70.330">
    <property type="match status" value="3"/>
</dbReference>
<evidence type="ECO:0000313" key="4">
    <source>
        <dbReference type="EMBL" id="KAA6402328.1"/>
    </source>
</evidence>
<dbReference type="InterPro" id="IPR000504">
    <property type="entry name" value="RRM_dom"/>
</dbReference>
<name>A0A5J4X508_9EUKA</name>
<accession>A0A5J4X508</accession>
<keyword evidence="1 2" id="KW-0694">RNA-binding</keyword>
<evidence type="ECO:0000256" key="2">
    <source>
        <dbReference type="PROSITE-ProRule" id="PRU00176"/>
    </source>
</evidence>